<dbReference type="Pfam" id="PF03360">
    <property type="entry name" value="Glyco_transf_43"/>
    <property type="match status" value="1"/>
</dbReference>
<keyword evidence="11 13" id="KW-0479">Metal-binding</keyword>
<evidence type="ECO:0000256" key="9">
    <source>
        <dbReference type="ARBA" id="ARBA00023180"/>
    </source>
</evidence>
<feature type="site" description="Interaction with galactose moiety of substrate glycoprotein" evidence="12">
    <location>
        <position position="139"/>
    </location>
</feature>
<keyword evidence="15" id="KW-1185">Reference proteome</keyword>
<dbReference type="InterPro" id="IPR029044">
    <property type="entry name" value="Nucleotide-diphossugar_trans"/>
</dbReference>
<accession>A0A158PMD6</accession>
<evidence type="ECO:0000256" key="2">
    <source>
        <dbReference type="ARBA" id="ARBA00007706"/>
    </source>
</evidence>
<keyword evidence="9" id="KW-0325">Glycoprotein</keyword>
<evidence type="ECO:0000313" key="14">
    <source>
        <dbReference type="EMBL" id="VDM64170.1"/>
    </source>
</evidence>
<dbReference type="STRING" id="334426.A0A158PMD6"/>
<comment type="pathway">
    <text evidence="13">Protein modification; protein glycosylation.</text>
</comment>
<dbReference type="SUPFAM" id="SSF53448">
    <property type="entry name" value="Nucleotide-diphospho-sugar transferases"/>
    <property type="match status" value="1"/>
</dbReference>
<evidence type="ECO:0000256" key="1">
    <source>
        <dbReference type="ARBA" id="ARBA00004606"/>
    </source>
</evidence>
<feature type="binding site" evidence="11">
    <location>
        <position position="107"/>
    </location>
    <ligand>
        <name>Mn(2+)</name>
        <dbReference type="ChEBI" id="CHEBI:29035"/>
    </ligand>
</feature>
<dbReference type="OrthoDB" id="675023at2759"/>
<evidence type="ECO:0000256" key="7">
    <source>
        <dbReference type="ARBA" id="ARBA00022989"/>
    </source>
</evidence>
<dbReference type="GO" id="GO:0000139">
    <property type="term" value="C:Golgi membrane"/>
    <property type="evidence" value="ECO:0007669"/>
    <property type="project" value="UniProtKB-SubCell"/>
</dbReference>
<evidence type="ECO:0000256" key="5">
    <source>
        <dbReference type="ARBA" id="ARBA00022692"/>
    </source>
</evidence>
<sequence length="268" mass="30039">MQRIMAGGVRMMRTMGRDPRFATVQSSDIQIFESICGRDHVETEDVAHYKTDWTKAFRAAGNLIQSIPVVLERGWYQRTCALQFLRNETESVIGNHKRGVVYFGDDDNSYDTRLFTDYIRNVKKLGMWAVGLAGGGPLESPVVVNGTVVGYKTQWRPERKFGVDMAGFAVNLNDVLRTTVVFGKSCKSGFDAPEPCFLDDMGFNQTDIEPFGVGEYSDKVSLITSNFLTKQSNQNYQCKLVSQQANFTNSMSTSKTCGCKYVCRALSR</sequence>
<evidence type="ECO:0000256" key="12">
    <source>
        <dbReference type="PIRSR" id="PIRSR605027-4"/>
    </source>
</evidence>
<dbReference type="PANTHER" id="PTHR10896:SF30">
    <property type="entry name" value="GALACTOSYLGALACTOSYLXYLOSYLPROTEIN 3-BETA-GLUCURONOSYLTRANSFERASE"/>
    <property type="match status" value="1"/>
</dbReference>
<evidence type="ECO:0000256" key="6">
    <source>
        <dbReference type="ARBA" id="ARBA00022968"/>
    </source>
</evidence>
<evidence type="ECO:0000256" key="11">
    <source>
        <dbReference type="PIRSR" id="PIRSR605027-3"/>
    </source>
</evidence>
<dbReference type="UniPathway" id="UPA00378"/>
<evidence type="ECO:0000256" key="8">
    <source>
        <dbReference type="ARBA" id="ARBA00023136"/>
    </source>
</evidence>
<evidence type="ECO:0000313" key="16">
    <source>
        <dbReference type="WBParaSite" id="ACOC_0001258401-mRNA-1"/>
    </source>
</evidence>
<dbReference type="GO" id="GO:0050650">
    <property type="term" value="P:chondroitin sulfate proteoglycan biosynthetic process"/>
    <property type="evidence" value="ECO:0007669"/>
    <property type="project" value="TreeGrafter"/>
</dbReference>
<keyword evidence="5" id="KW-0812">Transmembrane</keyword>
<evidence type="ECO:0000256" key="4">
    <source>
        <dbReference type="ARBA" id="ARBA00022679"/>
    </source>
</evidence>
<keyword evidence="6 13" id="KW-0735">Signal-anchor</keyword>
<reference evidence="14 15" key="2">
    <citation type="submission" date="2018-11" db="EMBL/GenBank/DDBJ databases">
        <authorList>
            <consortium name="Pathogen Informatics"/>
        </authorList>
    </citation>
    <scope>NUCLEOTIDE SEQUENCE [LARGE SCALE GENOMIC DNA]</scope>
    <source>
        <strain evidence="14 15">Costa Rica</strain>
    </source>
</reference>
<protein>
    <recommendedName>
        <fullName evidence="3 13">Galactosylgalactosylxylosylprotein 3-beta-glucuronosyltransferase</fullName>
        <ecNumber evidence="3 13">2.4.1.135</ecNumber>
    </recommendedName>
</protein>
<name>A0A158PMD6_ANGCS</name>
<dbReference type="Proteomes" id="UP000267027">
    <property type="component" value="Unassembled WGS sequence"/>
</dbReference>
<proteinExistence type="inferred from homology"/>
<dbReference type="Gene3D" id="3.90.550.10">
    <property type="entry name" value="Spore Coat Polysaccharide Biosynthesis Protein SpsA, Chain A"/>
    <property type="match status" value="1"/>
</dbReference>
<dbReference type="EMBL" id="UYYA01005108">
    <property type="protein sequence ID" value="VDM64170.1"/>
    <property type="molecule type" value="Genomic_DNA"/>
</dbReference>
<dbReference type="GO" id="GO:0046872">
    <property type="term" value="F:metal ion binding"/>
    <property type="evidence" value="ECO:0007669"/>
    <property type="project" value="UniProtKB-KW"/>
</dbReference>
<dbReference type="WBParaSite" id="ACOC_0001258401-mRNA-1">
    <property type="protein sequence ID" value="ACOC_0001258401-mRNA-1"/>
    <property type="gene ID" value="ACOC_0001258401"/>
</dbReference>
<evidence type="ECO:0000313" key="15">
    <source>
        <dbReference type="Proteomes" id="UP000267027"/>
    </source>
</evidence>
<reference evidence="16" key="1">
    <citation type="submission" date="2016-04" db="UniProtKB">
        <authorList>
            <consortium name="WormBaseParasite"/>
        </authorList>
    </citation>
    <scope>IDENTIFICATION</scope>
</reference>
<gene>
    <name evidence="14" type="ORF">ACOC_LOCUS12585</name>
</gene>
<evidence type="ECO:0000256" key="3">
    <source>
        <dbReference type="ARBA" id="ARBA00012641"/>
    </source>
</evidence>
<comment type="subcellular location">
    <subcellularLocation>
        <location evidence="13">Golgi apparatus membrane</location>
        <topology evidence="13">Single-pass type II membrane protein</topology>
    </subcellularLocation>
    <subcellularLocation>
        <location evidence="1">Membrane</location>
        <topology evidence="1">Single-pass type II membrane protein</topology>
    </subcellularLocation>
</comment>
<keyword evidence="11 13" id="KW-0464">Manganese</keyword>
<evidence type="ECO:0000256" key="13">
    <source>
        <dbReference type="RuleBase" id="RU363127"/>
    </source>
</evidence>
<dbReference type="GO" id="GO:0005975">
    <property type="term" value="P:carbohydrate metabolic process"/>
    <property type="evidence" value="ECO:0007669"/>
    <property type="project" value="TreeGrafter"/>
</dbReference>
<dbReference type="GO" id="GO:0015018">
    <property type="term" value="F:galactosylgalactosylxylosylprotein 3-beta-glucuronosyltransferase activity"/>
    <property type="evidence" value="ECO:0007669"/>
    <property type="project" value="UniProtKB-UniRule"/>
</dbReference>
<keyword evidence="4 13" id="KW-0808">Transferase</keyword>
<dbReference type="InterPro" id="IPR005027">
    <property type="entry name" value="Glyco_trans_43"/>
</dbReference>
<keyword evidence="7" id="KW-1133">Transmembrane helix</keyword>
<organism evidence="16">
    <name type="scientific">Angiostrongylus costaricensis</name>
    <name type="common">Nematode worm</name>
    <dbReference type="NCBI Taxonomy" id="334426"/>
    <lineage>
        <taxon>Eukaryota</taxon>
        <taxon>Metazoa</taxon>
        <taxon>Ecdysozoa</taxon>
        <taxon>Nematoda</taxon>
        <taxon>Chromadorea</taxon>
        <taxon>Rhabditida</taxon>
        <taxon>Rhabditina</taxon>
        <taxon>Rhabditomorpha</taxon>
        <taxon>Strongyloidea</taxon>
        <taxon>Metastrongylidae</taxon>
        <taxon>Angiostrongylus</taxon>
    </lineage>
</organism>
<comment type="cofactor">
    <cofactor evidence="11 13">
        <name>Mn(2+)</name>
        <dbReference type="ChEBI" id="CHEBI:29035"/>
    </cofactor>
</comment>
<dbReference type="PANTHER" id="PTHR10896">
    <property type="entry name" value="GALACTOSYLGALACTOSYLXYLOSYLPROTEIN 3-BETA-GLUCURONOSYLTRANSFERASE BETA-1,3-GLUCURONYLTRANSFERASE"/>
    <property type="match status" value="1"/>
</dbReference>
<keyword evidence="8" id="KW-0472">Membrane</keyword>
<dbReference type="AlphaFoldDB" id="A0A158PMD6"/>
<comment type="similarity">
    <text evidence="2 13">Belongs to the glycosyltransferase 43 family.</text>
</comment>
<comment type="catalytic activity">
    <reaction evidence="10 13">
        <text>3-O-(beta-D-galactosyl-(1-&gt;3)-beta-D-galactosyl-(1-&gt;4)-beta-D-xylosyl)-L-seryl-[protein] + UDP-alpha-D-glucuronate = 3-O-(beta-D-GlcA-(1-&gt;3)-beta-D-Gal-(1-&gt;3)-beta-D-Gal-(1-&gt;4)-beta-D-Xyl)-L-seryl-[protein] + UDP + H(+)</text>
        <dbReference type="Rhea" id="RHEA:24168"/>
        <dbReference type="Rhea" id="RHEA-COMP:12571"/>
        <dbReference type="Rhea" id="RHEA-COMP:12573"/>
        <dbReference type="ChEBI" id="CHEBI:15378"/>
        <dbReference type="ChEBI" id="CHEBI:58052"/>
        <dbReference type="ChEBI" id="CHEBI:58223"/>
        <dbReference type="ChEBI" id="CHEBI:132090"/>
        <dbReference type="ChEBI" id="CHEBI:132093"/>
        <dbReference type="EC" id="2.4.1.135"/>
    </reaction>
</comment>
<dbReference type="EC" id="2.4.1.135" evidence="3 13"/>
<keyword evidence="13" id="KW-0333">Golgi apparatus</keyword>
<evidence type="ECO:0000256" key="10">
    <source>
        <dbReference type="ARBA" id="ARBA00047979"/>
    </source>
</evidence>